<proteinExistence type="predicted"/>
<evidence type="ECO:0000256" key="1">
    <source>
        <dbReference type="SAM" id="MobiDB-lite"/>
    </source>
</evidence>
<evidence type="ECO:0000313" key="3">
    <source>
        <dbReference type="EMBL" id="SNR60243.1"/>
    </source>
</evidence>
<dbReference type="RefSeq" id="WP_089385670.1">
    <property type="nucleotide sequence ID" value="NZ_FZNQ01000020.1"/>
</dbReference>
<keyword evidence="2" id="KW-0472">Membrane</keyword>
<organism evidence="3 4">
    <name type="scientific">Halorubrum vacuolatum</name>
    <name type="common">Natronobacterium vacuolatum</name>
    <dbReference type="NCBI Taxonomy" id="63740"/>
    <lineage>
        <taxon>Archaea</taxon>
        <taxon>Methanobacteriati</taxon>
        <taxon>Methanobacteriota</taxon>
        <taxon>Stenosarchaea group</taxon>
        <taxon>Halobacteria</taxon>
        <taxon>Halobacteriales</taxon>
        <taxon>Haloferacaceae</taxon>
        <taxon>Halorubrum</taxon>
    </lineage>
</organism>
<accession>A0A238XP68</accession>
<reference evidence="3 4" key="1">
    <citation type="submission" date="2017-06" db="EMBL/GenBank/DDBJ databases">
        <authorList>
            <person name="Kim H.J."/>
            <person name="Triplett B.A."/>
        </authorList>
    </citation>
    <scope>NUCLEOTIDE SEQUENCE [LARGE SCALE GENOMIC DNA]</scope>
    <source>
        <strain evidence="3 4">DSM 8800</strain>
    </source>
</reference>
<name>A0A238XP68_HALVU</name>
<evidence type="ECO:0000256" key="2">
    <source>
        <dbReference type="SAM" id="Phobius"/>
    </source>
</evidence>
<feature type="compositionally biased region" description="Low complexity" evidence="1">
    <location>
        <begin position="129"/>
        <end position="147"/>
    </location>
</feature>
<evidence type="ECO:0000313" key="4">
    <source>
        <dbReference type="Proteomes" id="UP000198397"/>
    </source>
</evidence>
<sequence>MDRLLPLAGSFLVAVCVFAWLAGPVLETRFGAEALLTMYAAVAVGAGAVTYAVFRRVDARLSGQTGSDGVDATETSHESATDGTAPSVTTSDAESTTDDNASTPGSGGSADDGTAAGRSGGRADDGQPAADGASSTSDTTADTGASGRRVGSLDELESLAIDAEVERLKRAHGSPSDAARRDQSE</sequence>
<keyword evidence="2" id="KW-0812">Transmembrane</keyword>
<feature type="region of interest" description="Disordered" evidence="1">
    <location>
        <begin position="63"/>
        <end position="185"/>
    </location>
</feature>
<gene>
    <name evidence="3" type="ORF">SAMN06264855_12026</name>
</gene>
<dbReference type="EMBL" id="FZNQ01000020">
    <property type="protein sequence ID" value="SNR60243.1"/>
    <property type="molecule type" value="Genomic_DNA"/>
</dbReference>
<protein>
    <submittedName>
        <fullName evidence="3">Uncharacterized protein</fullName>
    </submittedName>
</protein>
<feature type="transmembrane region" description="Helical" evidence="2">
    <location>
        <begin position="35"/>
        <end position="54"/>
    </location>
</feature>
<dbReference type="OrthoDB" id="331494at2157"/>
<keyword evidence="4" id="KW-1185">Reference proteome</keyword>
<keyword evidence="2" id="KW-1133">Transmembrane helix</keyword>
<dbReference type="AlphaFoldDB" id="A0A238XP68"/>
<dbReference type="Proteomes" id="UP000198397">
    <property type="component" value="Unassembled WGS sequence"/>
</dbReference>
<feature type="compositionally biased region" description="Polar residues" evidence="1">
    <location>
        <begin position="81"/>
        <end position="100"/>
    </location>
</feature>